<proteinExistence type="predicted"/>
<keyword evidence="3" id="KW-1185">Reference proteome</keyword>
<dbReference type="RefSeq" id="WP_270006756.1">
    <property type="nucleotide sequence ID" value="NZ_JAPCID010000055.1"/>
</dbReference>
<organism evidence="2 3">
    <name type="scientific">Solirubrobacter deserti</name>
    <dbReference type="NCBI Taxonomy" id="2282478"/>
    <lineage>
        <taxon>Bacteria</taxon>
        <taxon>Bacillati</taxon>
        <taxon>Actinomycetota</taxon>
        <taxon>Thermoleophilia</taxon>
        <taxon>Solirubrobacterales</taxon>
        <taxon>Solirubrobacteraceae</taxon>
        <taxon>Solirubrobacter</taxon>
    </lineage>
</organism>
<feature type="compositionally biased region" description="Basic residues" evidence="1">
    <location>
        <begin position="48"/>
        <end position="63"/>
    </location>
</feature>
<accession>A0ABT4RSC8</accession>
<gene>
    <name evidence="2" type="ORF">OJ962_28105</name>
</gene>
<evidence type="ECO:0000313" key="3">
    <source>
        <dbReference type="Proteomes" id="UP001147700"/>
    </source>
</evidence>
<evidence type="ECO:0000256" key="1">
    <source>
        <dbReference type="SAM" id="MobiDB-lite"/>
    </source>
</evidence>
<dbReference type="EMBL" id="JAPCID010000055">
    <property type="protein sequence ID" value="MDA0141392.1"/>
    <property type="molecule type" value="Genomic_DNA"/>
</dbReference>
<name>A0ABT4RSC8_9ACTN</name>
<reference evidence="2" key="1">
    <citation type="submission" date="2022-10" db="EMBL/GenBank/DDBJ databases">
        <title>The WGS of Solirubrobacter sp. CPCC 204708.</title>
        <authorList>
            <person name="Jiang Z."/>
        </authorList>
    </citation>
    <scope>NUCLEOTIDE SEQUENCE</scope>
    <source>
        <strain evidence="2">CPCC 204708</strain>
    </source>
</reference>
<evidence type="ECO:0000313" key="2">
    <source>
        <dbReference type="EMBL" id="MDA0141392.1"/>
    </source>
</evidence>
<comment type="caution">
    <text evidence="2">The sequence shown here is derived from an EMBL/GenBank/DDBJ whole genome shotgun (WGS) entry which is preliminary data.</text>
</comment>
<protein>
    <submittedName>
        <fullName evidence="2">Uncharacterized protein</fullName>
    </submittedName>
</protein>
<sequence>MTDRRQNKRSLRELVRGAMDTALEFVTLGEANRATMTESSPAPTVEHPHRRTLDHRRKSRKRPGMVPARPQVCTSPVHRPATHSRT</sequence>
<feature type="region of interest" description="Disordered" evidence="1">
    <location>
        <begin position="32"/>
        <end position="86"/>
    </location>
</feature>
<dbReference type="Proteomes" id="UP001147700">
    <property type="component" value="Unassembled WGS sequence"/>
</dbReference>